<organism evidence="2">
    <name type="scientific">freshwater metagenome</name>
    <dbReference type="NCBI Taxonomy" id="449393"/>
    <lineage>
        <taxon>unclassified sequences</taxon>
        <taxon>metagenomes</taxon>
        <taxon>ecological metagenomes</taxon>
    </lineage>
</organism>
<feature type="transmembrane region" description="Helical" evidence="1">
    <location>
        <begin position="226"/>
        <end position="244"/>
    </location>
</feature>
<accession>A0A6J6CSE5</accession>
<feature type="transmembrane region" description="Helical" evidence="1">
    <location>
        <begin position="21"/>
        <end position="40"/>
    </location>
</feature>
<keyword evidence="1" id="KW-0812">Transmembrane</keyword>
<feature type="transmembrane region" description="Helical" evidence="1">
    <location>
        <begin position="52"/>
        <end position="74"/>
    </location>
</feature>
<evidence type="ECO:0000313" key="3">
    <source>
        <dbReference type="EMBL" id="CAB5137237.1"/>
    </source>
</evidence>
<feature type="transmembrane region" description="Helical" evidence="1">
    <location>
        <begin position="143"/>
        <end position="164"/>
    </location>
</feature>
<name>A0A6J6CSE5_9ZZZZ</name>
<dbReference type="AlphaFoldDB" id="A0A6J6CSE5"/>
<protein>
    <submittedName>
        <fullName evidence="2">Unannotated protein</fullName>
    </submittedName>
</protein>
<dbReference type="EMBL" id="CAEZSL010000217">
    <property type="protein sequence ID" value="CAB4554145.1"/>
    <property type="molecule type" value="Genomic_DNA"/>
</dbReference>
<keyword evidence="1" id="KW-1133">Transmembrane helix</keyword>
<reference evidence="2" key="1">
    <citation type="submission" date="2020-05" db="EMBL/GenBank/DDBJ databases">
        <authorList>
            <person name="Chiriac C."/>
            <person name="Salcher M."/>
            <person name="Ghai R."/>
            <person name="Kavagutti S V."/>
        </authorList>
    </citation>
    <scope>NUCLEOTIDE SEQUENCE</scope>
</reference>
<proteinExistence type="predicted"/>
<dbReference type="EMBL" id="CAFBRX010000257">
    <property type="protein sequence ID" value="CAB5137237.1"/>
    <property type="molecule type" value="Genomic_DNA"/>
</dbReference>
<sequence length="249" mass="26746">MIALIRSEWLKLRTVRSNITMTCFAVILPLAITLLTTAFFNVRDVDDRVVSSVLLGSGSLSVLLFGIIGVLAITQEYSQGTIRLTLAANPRRIRAYVAKGIVLAILSGGLTAFVILVGNTAGEAILDSRGAVGKLSNGDMGQAYLALITLSVVVSLLGMAIGTLTRNPPSAVTVLVLWPLLLESLIGGLLSVAISESIFKWMPFQTGLNSLRLEDSDMDFGRWGSVGYFGLWILALSLFALARFKRRDA</sequence>
<evidence type="ECO:0000313" key="2">
    <source>
        <dbReference type="EMBL" id="CAB4554145.1"/>
    </source>
</evidence>
<evidence type="ECO:0000256" key="1">
    <source>
        <dbReference type="SAM" id="Phobius"/>
    </source>
</evidence>
<feature type="transmembrane region" description="Helical" evidence="1">
    <location>
        <begin position="171"/>
        <end position="194"/>
    </location>
</feature>
<gene>
    <name evidence="2" type="ORF">UFOPK1421_01484</name>
    <name evidence="3" type="ORF">UFOPK4422_01704</name>
</gene>
<dbReference type="Pfam" id="PF12730">
    <property type="entry name" value="ABC2_membrane_4"/>
    <property type="match status" value="1"/>
</dbReference>
<feature type="transmembrane region" description="Helical" evidence="1">
    <location>
        <begin position="95"/>
        <end position="117"/>
    </location>
</feature>
<keyword evidence="1" id="KW-0472">Membrane</keyword>